<dbReference type="PANTHER" id="PTHR43976">
    <property type="entry name" value="SHORT CHAIN DEHYDROGENASE"/>
    <property type="match status" value="1"/>
</dbReference>
<dbReference type="EMBL" id="BSPD01000074">
    <property type="protein sequence ID" value="GLS27361.1"/>
    <property type="molecule type" value="Genomic_DNA"/>
</dbReference>
<comment type="similarity">
    <text evidence="1 3">Belongs to the short-chain dehydrogenases/reductases (SDR) family.</text>
</comment>
<keyword evidence="2" id="KW-0560">Oxidoreductase</keyword>
<dbReference type="RefSeq" id="WP_232595444.1">
    <property type="nucleotide sequence ID" value="NZ_BSPD01000074.1"/>
</dbReference>
<dbReference type="GO" id="GO:0016491">
    <property type="term" value="F:oxidoreductase activity"/>
    <property type="evidence" value="ECO:0007669"/>
    <property type="project" value="UniProtKB-KW"/>
</dbReference>
<evidence type="ECO:0000256" key="2">
    <source>
        <dbReference type="ARBA" id="ARBA00023002"/>
    </source>
</evidence>
<comment type="caution">
    <text evidence="4">The sequence shown here is derived from an EMBL/GenBank/DDBJ whole genome shotgun (WGS) entry which is preliminary data.</text>
</comment>
<evidence type="ECO:0000313" key="4">
    <source>
        <dbReference type="EMBL" id="GLS27361.1"/>
    </source>
</evidence>
<dbReference type="PANTHER" id="PTHR43976:SF16">
    <property type="entry name" value="SHORT-CHAIN DEHYDROGENASE_REDUCTASE FAMILY PROTEIN"/>
    <property type="match status" value="1"/>
</dbReference>
<dbReference type="AlphaFoldDB" id="A0AA37T7V0"/>
<organism evidence="4 5">
    <name type="scientific">Marinibactrum halimedae</name>
    <dbReference type="NCBI Taxonomy" id="1444977"/>
    <lineage>
        <taxon>Bacteria</taxon>
        <taxon>Pseudomonadati</taxon>
        <taxon>Pseudomonadota</taxon>
        <taxon>Gammaproteobacteria</taxon>
        <taxon>Cellvibrionales</taxon>
        <taxon>Cellvibrionaceae</taxon>
        <taxon>Marinibactrum</taxon>
    </lineage>
</organism>
<dbReference type="InterPro" id="IPR002347">
    <property type="entry name" value="SDR_fam"/>
</dbReference>
<keyword evidence="5" id="KW-1185">Reference proteome</keyword>
<gene>
    <name evidence="4" type="ORF">GCM10007877_30800</name>
</gene>
<sequence>MKVILITGASSGIGKKAALDLINAGYTVYGAARRIEEMKPLVDVGGYALKLDVTDVENIQRVVDQIVLEQGRIDVLINNAGYAVYGSVEETSEEDYKRQFEVNLFGVAEVTKAVLPVMRKQNKGHIINMSSVGGKIYSLLGAWYHATKHAIEGWSDCLRLEVQPFGIDVTIIEPGLIKTEFGEVMNKPLLTRSGNGPYADLAKGVVKAMESSYNKGDASPPAVISDVILKAIKATKPKTRYHAGRFASQLLFLRKWLSDRAFDKVILSTVNRLKNK</sequence>
<dbReference type="CDD" id="cd05374">
    <property type="entry name" value="17beta-HSD-like_SDR_c"/>
    <property type="match status" value="1"/>
</dbReference>
<dbReference type="Proteomes" id="UP001156870">
    <property type="component" value="Unassembled WGS sequence"/>
</dbReference>
<proteinExistence type="inferred from homology"/>
<evidence type="ECO:0000313" key="5">
    <source>
        <dbReference type="Proteomes" id="UP001156870"/>
    </source>
</evidence>
<dbReference type="NCBIfam" id="NF004826">
    <property type="entry name" value="PRK06182.1"/>
    <property type="match status" value="1"/>
</dbReference>
<dbReference type="PRINTS" id="PR00080">
    <property type="entry name" value="SDRFAMILY"/>
</dbReference>
<reference evidence="4 5" key="1">
    <citation type="journal article" date="2014" name="Int. J. Syst. Evol. Microbiol.">
        <title>Complete genome sequence of Corynebacterium casei LMG S-19264T (=DSM 44701T), isolated from a smear-ripened cheese.</title>
        <authorList>
            <consortium name="US DOE Joint Genome Institute (JGI-PGF)"/>
            <person name="Walter F."/>
            <person name="Albersmeier A."/>
            <person name="Kalinowski J."/>
            <person name="Ruckert C."/>
        </authorList>
    </citation>
    <scope>NUCLEOTIDE SEQUENCE [LARGE SCALE GENOMIC DNA]</scope>
    <source>
        <strain evidence="4 5">NBRC 110095</strain>
    </source>
</reference>
<evidence type="ECO:0000256" key="1">
    <source>
        <dbReference type="ARBA" id="ARBA00006484"/>
    </source>
</evidence>
<dbReference type="PRINTS" id="PR00081">
    <property type="entry name" value="GDHRDH"/>
</dbReference>
<dbReference type="InterPro" id="IPR051911">
    <property type="entry name" value="SDR_oxidoreductase"/>
</dbReference>
<dbReference type="SUPFAM" id="SSF51735">
    <property type="entry name" value="NAD(P)-binding Rossmann-fold domains"/>
    <property type="match status" value="1"/>
</dbReference>
<dbReference type="InterPro" id="IPR036291">
    <property type="entry name" value="NAD(P)-bd_dom_sf"/>
</dbReference>
<dbReference type="Pfam" id="PF00106">
    <property type="entry name" value="adh_short"/>
    <property type="match status" value="1"/>
</dbReference>
<name>A0AA37T7V0_9GAMM</name>
<evidence type="ECO:0000256" key="3">
    <source>
        <dbReference type="RuleBase" id="RU000363"/>
    </source>
</evidence>
<accession>A0AA37T7V0</accession>
<dbReference type="Gene3D" id="3.40.50.720">
    <property type="entry name" value="NAD(P)-binding Rossmann-like Domain"/>
    <property type="match status" value="1"/>
</dbReference>
<protein>
    <submittedName>
        <fullName evidence="4">Short-chain dehydrogenase/reductase</fullName>
    </submittedName>
</protein>